<comment type="catalytic activity">
    <reaction evidence="10">
        <text>5,6-dihydrouridine(17) in tRNA + NAD(+) = uridine(17) in tRNA + NADH + H(+)</text>
        <dbReference type="Rhea" id="RHEA:53372"/>
        <dbReference type="Rhea" id="RHEA-COMP:13541"/>
        <dbReference type="Rhea" id="RHEA-COMP:13542"/>
        <dbReference type="ChEBI" id="CHEBI:15378"/>
        <dbReference type="ChEBI" id="CHEBI:57540"/>
        <dbReference type="ChEBI" id="CHEBI:57945"/>
        <dbReference type="ChEBI" id="CHEBI:65315"/>
        <dbReference type="ChEBI" id="CHEBI:74443"/>
        <dbReference type="EC" id="1.3.1.88"/>
    </reaction>
    <physiologicalReaction direction="right-to-left" evidence="10">
        <dbReference type="Rhea" id="RHEA:53374"/>
    </physiologicalReaction>
</comment>
<evidence type="ECO:0000256" key="10">
    <source>
        <dbReference type="ARBA" id="ARBA00047287"/>
    </source>
</evidence>
<dbReference type="AlphaFoldDB" id="T0S5P8"/>
<evidence type="ECO:0000256" key="14">
    <source>
        <dbReference type="SAM" id="MobiDB-lite"/>
    </source>
</evidence>
<keyword evidence="6" id="KW-0560">Oxidoreductase</keyword>
<name>T0S5P8_SAPDV</name>
<evidence type="ECO:0000256" key="8">
    <source>
        <dbReference type="ARBA" id="ARBA00038313"/>
    </source>
</evidence>
<dbReference type="Gene3D" id="3.20.20.70">
    <property type="entry name" value="Aldolase class I"/>
    <property type="match status" value="1"/>
</dbReference>
<keyword evidence="4" id="KW-0819">tRNA processing</keyword>
<dbReference type="PROSITE" id="PS01136">
    <property type="entry name" value="UPF0034"/>
    <property type="match status" value="1"/>
</dbReference>
<keyword evidence="2" id="KW-0285">Flavoprotein</keyword>
<dbReference type="PANTHER" id="PTHR11082">
    <property type="entry name" value="TRNA-DIHYDROURIDINE SYNTHASE"/>
    <property type="match status" value="1"/>
</dbReference>
<proteinExistence type="inferred from homology"/>
<comment type="cofactor">
    <cofactor evidence="1">
        <name>FMN</name>
        <dbReference type="ChEBI" id="CHEBI:58210"/>
    </cofactor>
</comment>
<comment type="catalytic activity">
    <reaction evidence="13">
        <text>5,6-dihydrouridine(17) in tRNA + NADP(+) = uridine(17) in tRNA + NADPH + H(+)</text>
        <dbReference type="Rhea" id="RHEA:53368"/>
        <dbReference type="Rhea" id="RHEA-COMP:13541"/>
        <dbReference type="Rhea" id="RHEA-COMP:13542"/>
        <dbReference type="ChEBI" id="CHEBI:15378"/>
        <dbReference type="ChEBI" id="CHEBI:57783"/>
        <dbReference type="ChEBI" id="CHEBI:58349"/>
        <dbReference type="ChEBI" id="CHEBI:65315"/>
        <dbReference type="ChEBI" id="CHEBI:74443"/>
        <dbReference type="EC" id="1.3.1.88"/>
    </reaction>
    <physiologicalReaction direction="right-to-left" evidence="13">
        <dbReference type="Rhea" id="RHEA:53370"/>
    </physiologicalReaction>
</comment>
<dbReference type="RefSeq" id="XP_008608319.1">
    <property type="nucleotide sequence ID" value="XM_008610097.1"/>
</dbReference>
<evidence type="ECO:0000256" key="11">
    <source>
        <dbReference type="ARBA" id="ARBA00047652"/>
    </source>
</evidence>
<feature type="region of interest" description="Disordered" evidence="14">
    <location>
        <begin position="343"/>
        <end position="369"/>
    </location>
</feature>
<gene>
    <name evidence="16" type="ORF">SDRG_04422</name>
</gene>
<dbReference type="GO" id="GO:0050660">
    <property type="term" value="F:flavin adenine dinucleotide binding"/>
    <property type="evidence" value="ECO:0007669"/>
    <property type="project" value="InterPro"/>
</dbReference>
<dbReference type="Proteomes" id="UP000030762">
    <property type="component" value="Unassembled WGS sequence"/>
</dbReference>
<evidence type="ECO:0000256" key="13">
    <source>
        <dbReference type="ARBA" id="ARBA00049467"/>
    </source>
</evidence>
<evidence type="ECO:0000259" key="15">
    <source>
        <dbReference type="Pfam" id="PF01207"/>
    </source>
</evidence>
<dbReference type="OMA" id="LPKQNWP"/>
<dbReference type="VEuPathDB" id="FungiDB:SDRG_04422"/>
<evidence type="ECO:0000256" key="12">
    <source>
        <dbReference type="ARBA" id="ARBA00048934"/>
    </source>
</evidence>
<dbReference type="InterPro" id="IPR035587">
    <property type="entry name" value="DUS-like_FMN-bd"/>
</dbReference>
<dbReference type="CDD" id="cd02801">
    <property type="entry name" value="DUS_like_FMN"/>
    <property type="match status" value="1"/>
</dbReference>
<dbReference type="STRING" id="1156394.T0S5P8"/>
<comment type="catalytic activity">
    <reaction evidence="12">
        <text>5,6-dihydrouridine(16) in tRNA + NAD(+) = uridine(16) in tRNA + NADH + H(+)</text>
        <dbReference type="Rhea" id="RHEA:53380"/>
        <dbReference type="Rhea" id="RHEA-COMP:13543"/>
        <dbReference type="Rhea" id="RHEA-COMP:13544"/>
        <dbReference type="ChEBI" id="CHEBI:15378"/>
        <dbReference type="ChEBI" id="CHEBI:57540"/>
        <dbReference type="ChEBI" id="CHEBI:57945"/>
        <dbReference type="ChEBI" id="CHEBI:65315"/>
        <dbReference type="ChEBI" id="CHEBI:74443"/>
        <dbReference type="EC" id="1.3.1.88"/>
    </reaction>
    <physiologicalReaction direction="right-to-left" evidence="12">
        <dbReference type="Rhea" id="RHEA:53382"/>
    </physiologicalReaction>
</comment>
<keyword evidence="3" id="KW-0288">FMN</keyword>
<evidence type="ECO:0000256" key="3">
    <source>
        <dbReference type="ARBA" id="ARBA00022643"/>
    </source>
</evidence>
<dbReference type="eggNOG" id="KOG2335">
    <property type="taxonomic scope" value="Eukaryota"/>
</dbReference>
<accession>T0S5P8</accession>
<dbReference type="InParanoid" id="T0S5P8"/>
<evidence type="ECO:0000256" key="1">
    <source>
        <dbReference type="ARBA" id="ARBA00001917"/>
    </source>
</evidence>
<sequence length="369" mass="39689">MAAALRWYNDVLGAPRFVCAPMVRASELAFRLLTRELGCDLTFSPMLHATELVAAAAAAPSGTDISMAFLDTSPTDRPLIVQLCGNDPTALAAAVRLVQHRCDGIDLNLGCPQRCAEIGGFGAYLLEEPDTIVSIVRAMVAASSTPISCKIRLLPSLDDTIALAKGIEAAGAAMLTVHGRLRAQRHHEGICNWDAIAAVRKAIAIPMIANGGIRSRAEADACLAATGCQAVMAATGLLENPSIFAVETHSIYDVALRYLAIVAEQPRTLYATAARDHVLTMFRHKYRDQDMDVFSVLGHHNVLLPSQLEAVIGHIAARNGDVIDTRYGETLPTLRAIRYNTLAPTADNDDQEQDDDEDSLGFAWMGDDE</sequence>
<evidence type="ECO:0000256" key="6">
    <source>
        <dbReference type="ARBA" id="ARBA00023002"/>
    </source>
</evidence>
<dbReference type="PANTHER" id="PTHR11082:SF5">
    <property type="entry name" value="TRNA-DIHYDROURIDINE(16_17) SYNTHASE [NAD(P)(+)]-LIKE"/>
    <property type="match status" value="1"/>
</dbReference>
<organism evidence="16 17">
    <name type="scientific">Saprolegnia diclina (strain VS20)</name>
    <dbReference type="NCBI Taxonomy" id="1156394"/>
    <lineage>
        <taxon>Eukaryota</taxon>
        <taxon>Sar</taxon>
        <taxon>Stramenopiles</taxon>
        <taxon>Oomycota</taxon>
        <taxon>Saprolegniomycetes</taxon>
        <taxon>Saprolegniales</taxon>
        <taxon>Saprolegniaceae</taxon>
        <taxon>Saprolegnia</taxon>
    </lineage>
</organism>
<feature type="compositionally biased region" description="Acidic residues" evidence="14">
    <location>
        <begin position="347"/>
        <end position="359"/>
    </location>
</feature>
<evidence type="ECO:0000256" key="2">
    <source>
        <dbReference type="ARBA" id="ARBA00022630"/>
    </source>
</evidence>
<evidence type="ECO:0000256" key="9">
    <source>
        <dbReference type="ARBA" id="ARBA00038890"/>
    </source>
</evidence>
<keyword evidence="5" id="KW-0521">NADP</keyword>
<dbReference type="Pfam" id="PF01207">
    <property type="entry name" value="Dus"/>
    <property type="match status" value="1"/>
</dbReference>
<keyword evidence="7" id="KW-0520">NAD</keyword>
<dbReference type="EMBL" id="JH767142">
    <property type="protein sequence ID" value="EQC37992.1"/>
    <property type="molecule type" value="Genomic_DNA"/>
</dbReference>
<dbReference type="GO" id="GO:0017150">
    <property type="term" value="F:tRNA dihydrouridine synthase activity"/>
    <property type="evidence" value="ECO:0007669"/>
    <property type="project" value="InterPro"/>
</dbReference>
<feature type="domain" description="DUS-like FMN-binding" evidence="15">
    <location>
        <begin position="19"/>
        <end position="287"/>
    </location>
</feature>
<comment type="catalytic activity">
    <reaction evidence="11">
        <text>5,6-dihydrouridine(16) in tRNA + NADP(+) = uridine(16) in tRNA + NADPH + H(+)</text>
        <dbReference type="Rhea" id="RHEA:53376"/>
        <dbReference type="Rhea" id="RHEA-COMP:13543"/>
        <dbReference type="Rhea" id="RHEA-COMP:13544"/>
        <dbReference type="ChEBI" id="CHEBI:15378"/>
        <dbReference type="ChEBI" id="CHEBI:57783"/>
        <dbReference type="ChEBI" id="CHEBI:58349"/>
        <dbReference type="ChEBI" id="CHEBI:65315"/>
        <dbReference type="ChEBI" id="CHEBI:74443"/>
        <dbReference type="EC" id="1.3.1.88"/>
    </reaction>
    <physiologicalReaction direction="right-to-left" evidence="11">
        <dbReference type="Rhea" id="RHEA:53378"/>
    </physiologicalReaction>
</comment>
<keyword evidence="17" id="KW-1185">Reference proteome</keyword>
<dbReference type="InterPro" id="IPR013785">
    <property type="entry name" value="Aldolase_TIM"/>
</dbReference>
<dbReference type="GeneID" id="19945149"/>
<reference evidence="16 17" key="1">
    <citation type="submission" date="2012-04" db="EMBL/GenBank/DDBJ databases">
        <title>The Genome Sequence of Saprolegnia declina VS20.</title>
        <authorList>
            <consortium name="The Broad Institute Genome Sequencing Platform"/>
            <person name="Russ C."/>
            <person name="Nusbaum C."/>
            <person name="Tyler B."/>
            <person name="van West P."/>
            <person name="Dieguez-Uribeondo J."/>
            <person name="de Bruijn I."/>
            <person name="Tripathy S."/>
            <person name="Jiang R."/>
            <person name="Young S.K."/>
            <person name="Zeng Q."/>
            <person name="Gargeya S."/>
            <person name="Fitzgerald M."/>
            <person name="Haas B."/>
            <person name="Abouelleil A."/>
            <person name="Alvarado L."/>
            <person name="Arachchi H.M."/>
            <person name="Berlin A."/>
            <person name="Chapman S.B."/>
            <person name="Goldberg J."/>
            <person name="Griggs A."/>
            <person name="Gujja S."/>
            <person name="Hansen M."/>
            <person name="Howarth C."/>
            <person name="Imamovic A."/>
            <person name="Larimer J."/>
            <person name="McCowen C."/>
            <person name="Montmayeur A."/>
            <person name="Murphy C."/>
            <person name="Neiman D."/>
            <person name="Pearson M."/>
            <person name="Priest M."/>
            <person name="Roberts A."/>
            <person name="Saif S."/>
            <person name="Shea T."/>
            <person name="Sisk P."/>
            <person name="Sykes S."/>
            <person name="Wortman J."/>
            <person name="Nusbaum C."/>
            <person name="Birren B."/>
        </authorList>
    </citation>
    <scope>NUCLEOTIDE SEQUENCE [LARGE SCALE GENOMIC DNA]</scope>
    <source>
        <strain evidence="16 17">VS20</strain>
    </source>
</reference>
<dbReference type="InterPro" id="IPR018517">
    <property type="entry name" value="tRNA_hU_synthase_CS"/>
</dbReference>
<protein>
    <recommendedName>
        <fullName evidence="9">tRNA-dihydrouridine(16/17) synthase [NAD(P)(+)]</fullName>
        <ecNumber evidence="9">1.3.1.88</ecNumber>
    </recommendedName>
</protein>
<evidence type="ECO:0000256" key="4">
    <source>
        <dbReference type="ARBA" id="ARBA00022694"/>
    </source>
</evidence>
<evidence type="ECO:0000313" key="16">
    <source>
        <dbReference type="EMBL" id="EQC37992.1"/>
    </source>
</evidence>
<dbReference type="SUPFAM" id="SSF51395">
    <property type="entry name" value="FMN-linked oxidoreductases"/>
    <property type="match status" value="1"/>
</dbReference>
<evidence type="ECO:0000313" key="17">
    <source>
        <dbReference type="Proteomes" id="UP000030762"/>
    </source>
</evidence>
<dbReference type="OrthoDB" id="272303at2759"/>
<comment type="similarity">
    <text evidence="8">Belongs to the Dus family. Dus1 subfamily.</text>
</comment>
<dbReference type="EC" id="1.3.1.88" evidence="9"/>
<evidence type="ECO:0000256" key="5">
    <source>
        <dbReference type="ARBA" id="ARBA00022857"/>
    </source>
</evidence>
<evidence type="ECO:0000256" key="7">
    <source>
        <dbReference type="ARBA" id="ARBA00023027"/>
    </source>
</evidence>